<organism evidence="2 3">
    <name type="scientific">Ailuropoda melanoleuca</name>
    <name type="common">Giant panda</name>
    <dbReference type="NCBI Taxonomy" id="9646"/>
    <lineage>
        <taxon>Eukaryota</taxon>
        <taxon>Metazoa</taxon>
        <taxon>Chordata</taxon>
        <taxon>Craniata</taxon>
        <taxon>Vertebrata</taxon>
        <taxon>Euteleostomi</taxon>
        <taxon>Mammalia</taxon>
        <taxon>Eutheria</taxon>
        <taxon>Laurasiatheria</taxon>
        <taxon>Carnivora</taxon>
        <taxon>Caniformia</taxon>
        <taxon>Ursidae</taxon>
        <taxon>Ailuropoda</taxon>
    </lineage>
</organism>
<dbReference type="Proteomes" id="UP000008912">
    <property type="component" value="Unassembled WGS sequence"/>
</dbReference>
<reference evidence="2 3" key="1">
    <citation type="journal article" date="2010" name="Nature">
        <title>The sequence and de novo assembly of the giant panda genome.</title>
        <authorList>
            <person name="Li R."/>
            <person name="Fan W."/>
            <person name="Tian G."/>
            <person name="Zhu H."/>
            <person name="He L."/>
            <person name="Cai J."/>
            <person name="Huang Q."/>
            <person name="Cai Q."/>
            <person name="Li B."/>
            <person name="Bai Y."/>
            <person name="Zhang Z."/>
            <person name="Zhang Y."/>
            <person name="Wang W."/>
            <person name="Li J."/>
            <person name="Wei F."/>
            <person name="Li H."/>
            <person name="Jian M."/>
            <person name="Li J."/>
            <person name="Zhang Z."/>
            <person name="Nielsen R."/>
            <person name="Li D."/>
            <person name="Gu W."/>
            <person name="Yang Z."/>
            <person name="Xuan Z."/>
            <person name="Ryder O.A."/>
            <person name="Leung F.C."/>
            <person name="Zhou Y."/>
            <person name="Cao J."/>
            <person name="Sun X."/>
            <person name="Fu Y."/>
            <person name="Fang X."/>
            <person name="Guo X."/>
            <person name="Wang B."/>
            <person name="Hou R."/>
            <person name="Shen F."/>
            <person name="Mu B."/>
            <person name="Ni P."/>
            <person name="Lin R."/>
            <person name="Qian W."/>
            <person name="Wang G."/>
            <person name="Yu C."/>
            <person name="Nie W."/>
            <person name="Wang J."/>
            <person name="Wu Z."/>
            <person name="Liang H."/>
            <person name="Min J."/>
            <person name="Wu Q."/>
            <person name="Cheng S."/>
            <person name="Ruan J."/>
            <person name="Wang M."/>
            <person name="Shi Z."/>
            <person name="Wen M."/>
            <person name="Liu B."/>
            <person name="Ren X."/>
            <person name="Zheng H."/>
            <person name="Dong D."/>
            <person name="Cook K."/>
            <person name="Shan G."/>
            <person name="Zhang H."/>
            <person name="Kosiol C."/>
            <person name="Xie X."/>
            <person name="Lu Z."/>
            <person name="Zheng H."/>
            <person name="Li Y."/>
            <person name="Steiner C.C."/>
            <person name="Lam T.T."/>
            <person name="Lin S."/>
            <person name="Zhang Q."/>
            <person name="Li G."/>
            <person name="Tian J."/>
            <person name="Gong T."/>
            <person name="Liu H."/>
            <person name="Zhang D."/>
            <person name="Fang L."/>
            <person name="Ye C."/>
            <person name="Zhang J."/>
            <person name="Hu W."/>
            <person name="Xu A."/>
            <person name="Ren Y."/>
            <person name="Zhang G."/>
            <person name="Bruford M.W."/>
            <person name="Li Q."/>
            <person name="Ma L."/>
            <person name="Guo Y."/>
            <person name="An N."/>
            <person name="Hu Y."/>
            <person name="Zheng Y."/>
            <person name="Shi Y."/>
            <person name="Li Z."/>
            <person name="Liu Q."/>
            <person name="Chen Y."/>
            <person name="Zhao J."/>
            <person name="Qu N."/>
            <person name="Zhao S."/>
            <person name="Tian F."/>
            <person name="Wang X."/>
            <person name="Wang H."/>
            <person name="Xu L."/>
            <person name="Liu X."/>
            <person name="Vinar T."/>
            <person name="Wang Y."/>
            <person name="Lam T.W."/>
            <person name="Yiu S.M."/>
            <person name="Liu S."/>
            <person name="Zhang H."/>
            <person name="Li D."/>
            <person name="Huang Y."/>
            <person name="Wang X."/>
            <person name="Yang G."/>
            <person name="Jiang Z."/>
            <person name="Wang J."/>
            <person name="Qin N."/>
            <person name="Li L."/>
            <person name="Li J."/>
            <person name="Bolund L."/>
            <person name="Kristiansen K."/>
            <person name="Wong G.K."/>
            <person name="Olson M."/>
            <person name="Zhang X."/>
            <person name="Li S."/>
            <person name="Yang H."/>
            <person name="Wang J."/>
            <person name="Wang J."/>
        </authorList>
    </citation>
    <scope>NUCLEOTIDE SEQUENCE [LARGE SCALE GENOMIC DNA]</scope>
</reference>
<proteinExistence type="predicted"/>
<accession>G1M2V3</accession>
<feature type="chain" id="PRO_5030171271" evidence="1">
    <location>
        <begin position="20"/>
        <end position="95"/>
    </location>
</feature>
<dbReference type="HOGENOM" id="CLU_171497_0_0_1"/>
<dbReference type="PANTHER" id="PTHR37355">
    <property type="entry name" value="PLACENTA-SPECIFIC PROTEIN 9"/>
    <property type="match status" value="1"/>
</dbReference>
<dbReference type="GeneTree" id="ENSGT00390000017848"/>
<name>G1M2V3_AILME</name>
<dbReference type="Pfam" id="PF15205">
    <property type="entry name" value="PLAC9"/>
    <property type="match status" value="1"/>
</dbReference>
<keyword evidence="1" id="KW-0732">Signal</keyword>
<gene>
    <name evidence="2" type="primary">PLAC9</name>
</gene>
<dbReference type="AlphaFoldDB" id="G1M2V3"/>
<reference evidence="2" key="2">
    <citation type="submission" date="2025-08" db="UniProtKB">
        <authorList>
            <consortium name="Ensembl"/>
        </authorList>
    </citation>
    <scope>IDENTIFICATION</scope>
</reference>
<evidence type="ECO:0000256" key="1">
    <source>
        <dbReference type="SAM" id="SignalP"/>
    </source>
</evidence>
<evidence type="ECO:0000313" key="2">
    <source>
        <dbReference type="Ensembl" id="ENSAMEP00000013664.2"/>
    </source>
</evidence>
<feature type="signal peptide" evidence="1">
    <location>
        <begin position="1"/>
        <end position="19"/>
    </location>
</feature>
<keyword evidence="3" id="KW-1185">Reference proteome</keyword>
<protein>
    <submittedName>
        <fullName evidence="2">Placenta associated 9</fullName>
    </submittedName>
</protein>
<dbReference type="STRING" id="9646.ENSAMEP00000013664"/>
<dbReference type="eggNOG" id="ENOG502TDRW">
    <property type="taxonomic scope" value="Eukaryota"/>
</dbReference>
<sequence>MRPLLCALAGLALLRAAAAEPSVSSRGDPAWNAGCDRYMAVHDRLDVIEETVEKTVEHLEAEVKGLLGQLEELAWNLPPGPLGPIPDLFGDDGFG</sequence>
<dbReference type="InParanoid" id="G1M2V3"/>
<evidence type="ECO:0000313" key="3">
    <source>
        <dbReference type="Proteomes" id="UP000008912"/>
    </source>
</evidence>
<dbReference type="PANTHER" id="PTHR37355:SF1">
    <property type="entry name" value="PLACENTA-SPECIFIC PROTEIN 9"/>
    <property type="match status" value="1"/>
</dbReference>
<dbReference type="InterPro" id="IPR027941">
    <property type="entry name" value="PLAC9"/>
</dbReference>
<dbReference type="Ensembl" id="ENSAMET00000014234.2">
    <property type="protein sequence ID" value="ENSAMEP00000013664.2"/>
    <property type="gene ID" value="ENSAMEG00000012985.2"/>
</dbReference>
<reference evidence="2" key="3">
    <citation type="submission" date="2025-09" db="UniProtKB">
        <authorList>
            <consortium name="Ensembl"/>
        </authorList>
    </citation>
    <scope>IDENTIFICATION</scope>
</reference>